<dbReference type="RefSeq" id="WP_024565471.1">
    <property type="nucleotide sequence ID" value="NZ_CP007547.1"/>
</dbReference>
<sequence>METLSYEFEINASAQKIWDILWSEATYSEWTKFFGSDSVMKSDWKVGGRTLFVNNKGDGMVSTIDSLKEPHQIVFKHLGMILNGIEDLHSKEIMEWSGAQEKYFLTDLGDKTKLHVEVQVDEKWKDDMDKGFIKGLGLVKELAEK</sequence>
<reference evidence="3" key="2">
    <citation type="journal article" date="2015" name="Genome Biol. Evol.">
        <title>Complete Genome Sequence and Transcriptomic Analysis of the Novel Pathogen Elizabethkingia anophelis in Response to Oxidative Stress.</title>
        <authorList>
            <person name="Li Y."/>
            <person name="Liu Y."/>
            <person name="Chew S.C."/>
            <person name="Tay M."/>
            <person name="Salido M.M."/>
            <person name="Teo J."/>
            <person name="Lauro F.M."/>
            <person name="Givskov M."/>
            <person name="Yang L."/>
        </authorList>
    </citation>
    <scope>NUCLEOTIDE SEQUENCE</scope>
    <source>
        <strain evidence="3">NUHP1</strain>
    </source>
</reference>
<reference evidence="3" key="1">
    <citation type="journal article" date="2013" name="Lancet">
        <title>First case of E anophelis outbreak in an intensive-care unit.</title>
        <authorList>
            <person name="Teo J."/>
            <person name="Tan S.Y."/>
            <person name="Tay M."/>
            <person name="Ding Y."/>
            <person name="Kjelleberg S."/>
            <person name="Givskov M."/>
            <person name="Lin R.T."/>
            <person name="Yang L."/>
        </authorList>
    </citation>
    <scope>NUCLEOTIDE SEQUENCE [LARGE SCALE GENOMIC DNA]</scope>
    <source>
        <strain evidence="3">NUHP1</strain>
    </source>
</reference>
<protein>
    <submittedName>
        <fullName evidence="3">2-oxoglutarate dehydrogenase complex, dehydrogenase component</fullName>
    </submittedName>
</protein>
<dbReference type="eggNOG" id="COG3832">
    <property type="taxonomic scope" value="Bacteria"/>
</dbReference>
<evidence type="ECO:0000313" key="4">
    <source>
        <dbReference type="Proteomes" id="UP000028933"/>
    </source>
</evidence>
<evidence type="ECO:0000256" key="1">
    <source>
        <dbReference type="ARBA" id="ARBA00006817"/>
    </source>
</evidence>
<proteinExistence type="inferred from homology"/>
<dbReference type="Proteomes" id="UP000028933">
    <property type="component" value="Chromosome"/>
</dbReference>
<dbReference type="SUPFAM" id="SSF55961">
    <property type="entry name" value="Bet v1-like"/>
    <property type="match status" value="1"/>
</dbReference>
<organism evidence="3 4">
    <name type="scientific">Elizabethkingia anophelis NUHP1</name>
    <dbReference type="NCBI Taxonomy" id="1338011"/>
    <lineage>
        <taxon>Bacteria</taxon>
        <taxon>Pseudomonadati</taxon>
        <taxon>Bacteroidota</taxon>
        <taxon>Flavobacteriia</taxon>
        <taxon>Flavobacteriales</taxon>
        <taxon>Weeksellaceae</taxon>
        <taxon>Elizabethkingia</taxon>
    </lineage>
</organism>
<dbReference type="EMBL" id="CP007547">
    <property type="protein sequence ID" value="AIL46424.1"/>
    <property type="molecule type" value="Genomic_DNA"/>
</dbReference>
<comment type="similarity">
    <text evidence="1">Belongs to the AHA1 family.</text>
</comment>
<dbReference type="InterPro" id="IPR013538">
    <property type="entry name" value="ASHA1/2-like_C"/>
</dbReference>
<dbReference type="STRING" id="1338011.BD94_2649"/>
<dbReference type="Gene3D" id="3.30.530.20">
    <property type="match status" value="1"/>
</dbReference>
<dbReference type="Pfam" id="PF08327">
    <property type="entry name" value="AHSA1"/>
    <property type="match status" value="1"/>
</dbReference>
<dbReference type="KEGG" id="eao:BD94_2649"/>
<dbReference type="CDD" id="cd07814">
    <property type="entry name" value="SRPBCC_CalC_Aha1-like"/>
    <property type="match status" value="1"/>
</dbReference>
<gene>
    <name evidence="3" type="ORF">BD94_2649</name>
</gene>
<dbReference type="AlphaFoldDB" id="A0A077EJI2"/>
<name>A0A077EJI2_9FLAO</name>
<evidence type="ECO:0000313" key="3">
    <source>
        <dbReference type="EMBL" id="AIL46424.1"/>
    </source>
</evidence>
<feature type="domain" description="Activator of Hsp90 ATPase homologue 1/2-like C-terminal" evidence="2">
    <location>
        <begin position="11"/>
        <end position="122"/>
    </location>
</feature>
<accession>A0A077EJI2</accession>
<dbReference type="HOGENOM" id="CLU_146109_0_0_10"/>
<dbReference type="InterPro" id="IPR023393">
    <property type="entry name" value="START-like_dom_sf"/>
</dbReference>
<evidence type="ECO:0000259" key="2">
    <source>
        <dbReference type="Pfam" id="PF08327"/>
    </source>
</evidence>